<dbReference type="InterPro" id="IPR007844">
    <property type="entry name" value="AsmA"/>
</dbReference>
<evidence type="ECO:0000313" key="2">
    <source>
        <dbReference type="EMBL" id="BBD79890.1"/>
    </source>
</evidence>
<dbReference type="GO" id="GO:0005886">
    <property type="term" value="C:plasma membrane"/>
    <property type="evidence" value="ECO:0007669"/>
    <property type="project" value="TreeGrafter"/>
</dbReference>
<reference evidence="3" key="2">
    <citation type="submission" date="2018-06" db="EMBL/GenBank/DDBJ databases">
        <title>Genome sequence of Rhodanobacteraceae bacterium strain Dysh456.</title>
        <authorList>
            <person name="Fukui M."/>
        </authorList>
    </citation>
    <scope>NUCLEOTIDE SEQUENCE [LARGE SCALE GENOMIC DNA]</scope>
    <source>
        <strain evidence="3">Dysh456</strain>
    </source>
</reference>
<organism evidence="2 3">
    <name type="scientific">Aerosticca soli</name>
    <dbReference type="NCBI Taxonomy" id="2010829"/>
    <lineage>
        <taxon>Bacteria</taxon>
        <taxon>Pseudomonadati</taxon>
        <taxon>Pseudomonadota</taxon>
        <taxon>Gammaproteobacteria</taxon>
        <taxon>Lysobacterales</taxon>
        <taxon>Rhodanobacteraceae</taxon>
        <taxon>Aerosticca</taxon>
    </lineage>
</organism>
<dbReference type="AlphaFoldDB" id="A0A2Z6E492"/>
<accession>A0A2Z6E492</accession>
<dbReference type="GO" id="GO:0090313">
    <property type="term" value="P:regulation of protein targeting to membrane"/>
    <property type="evidence" value="ECO:0007669"/>
    <property type="project" value="TreeGrafter"/>
</dbReference>
<gene>
    <name evidence="2" type="ORF">ALSL_1231</name>
</gene>
<dbReference type="KEGG" id="rbd:ALSL_1231"/>
<dbReference type="PANTHER" id="PTHR30441">
    <property type="entry name" value="DUF748 DOMAIN-CONTAINING PROTEIN"/>
    <property type="match status" value="1"/>
</dbReference>
<reference evidence="3" key="1">
    <citation type="submission" date="2018-04" db="EMBL/GenBank/DDBJ databases">
        <authorList>
            <person name="Watanabe M."/>
            <person name="Kojima H."/>
        </authorList>
    </citation>
    <scope>NUCLEOTIDE SEQUENCE [LARGE SCALE GENOMIC DNA]</scope>
    <source>
        <strain evidence="3">Dysh456</strain>
    </source>
</reference>
<dbReference type="Proteomes" id="UP000270530">
    <property type="component" value="Chromosome"/>
</dbReference>
<dbReference type="PANTHER" id="PTHR30441:SF9">
    <property type="entry name" value="ASMA FAMILY PROTEIN YHJG"/>
    <property type="match status" value="1"/>
</dbReference>
<proteinExistence type="predicted"/>
<dbReference type="EMBL" id="AP018560">
    <property type="protein sequence ID" value="BBD79890.1"/>
    <property type="molecule type" value="Genomic_DNA"/>
</dbReference>
<dbReference type="Pfam" id="PF05170">
    <property type="entry name" value="AsmA"/>
    <property type="match status" value="1"/>
</dbReference>
<sequence length="711" mass="77068">MASVRPRRWPRWIMRIALALLALMLLVVVAVALFDWNRLRPFIDDKVSQALGRPFTITGDLTVDWSREREAGGLAAWVPWPTFTARDIRIGNPDWAKRAQFAQLEAVRFRLALLPLLAHRIVVPLVELQRPAVDLERDAQGRASWDFALADDGQPSAWKLKLDRLGFDRGTLHVDDALGRIVLDIEVQPLSGPIPYDRLVAQASEEARADASAAVGADARRAMAGKAPRDEHIGQPQAGLTYRFAWHAHGTYHGTPAQGSGRIGGLIALRDPHAPFPLQARVHIGDSRIALVGTLTDPLHLAALDLRVWFAGSSMARLYAITGVTLPDTPPFATEGHLVAQLRRGGSHYAYHDFRGRVGGSDLAGDLDYDTGGTRPRLSGTLHSQVLRMADLAPLVGVKASPSKDASDETITPQPADKVLPVEPFRTDRWQAMDADVRYRSAHLLHDDDAFPLDSLDTHLTMRSGVLTLDPLEAGLADGTVQGQLRLDGSREPMQGSLDLTARHLKLKRLFPGFAPMQTSLGEINGQAVLRASGNSVATLLGSADGAVQMVMNDGAISRNLLEMAGLNVGNIILGKLFGDRTVKIRCAATDLEARRGLFTTRLFVFDTEDALIEVEGSVDFASERLNLDIYPHTKGMRVLSLRSPLYARGTFKHPDVGVHSSPLLARGAGAAALGAAVAPAAALLALIAPSHGEEEDACRDVLKLRRPASL</sequence>
<feature type="domain" description="AsmA" evidence="1">
    <location>
        <begin position="18"/>
        <end position="602"/>
    </location>
</feature>
<evidence type="ECO:0000313" key="3">
    <source>
        <dbReference type="Proteomes" id="UP000270530"/>
    </source>
</evidence>
<keyword evidence="3" id="KW-1185">Reference proteome</keyword>
<name>A0A2Z6E492_9GAMM</name>
<protein>
    <submittedName>
        <fullName evidence="2">Exported protein, conserved</fullName>
    </submittedName>
</protein>
<dbReference type="InterPro" id="IPR052894">
    <property type="entry name" value="AsmA-related"/>
</dbReference>
<evidence type="ECO:0000259" key="1">
    <source>
        <dbReference type="Pfam" id="PF05170"/>
    </source>
</evidence>